<feature type="transmembrane region" description="Helical" evidence="1">
    <location>
        <begin position="21"/>
        <end position="44"/>
    </location>
</feature>
<keyword evidence="5" id="KW-1185">Reference proteome</keyword>
<dbReference type="SUPFAM" id="SSF141868">
    <property type="entry name" value="EAL domain-like"/>
    <property type="match status" value="1"/>
</dbReference>
<dbReference type="InterPro" id="IPR043128">
    <property type="entry name" value="Rev_trsase/Diguanyl_cyclase"/>
</dbReference>
<sequence length="772" mass="80891">MHDGKLLVMSRRLQRRAQEAGGPTLASTVLAAFAVAVFAVNLSGPRTPLVLLWLAGPLSVVVPVFAAARIARSARFPAPTRRFWKHLAICAALAGVGVASNARDALGSGVASQDLSPVTVAAYSSAVLTLLWGLWRLPLGTTSRGDRMRIGMDAGTVLVAATVFMWHYQARPLLEAGNYRAPSLIAASFTLVLELLAVFAIAKVALSGHMFVARGALHLFAAGMIGGALSGFLQRFIVDQPHLGLSQITVPVVMICATAAAKRQWQEPTAPGQRRQAGTRPSSNLPYLAVAAVDTLLLVAIFTDDGDERLAAVAAVALTALVVWRQITVFRENARLVARLDHNATHDALTQLPNRALFNDRLAAALSSTTGHGVSVALVDLDDFKTVNDTLGHAAGDALLLAVARRLVAAVRPGDVVARLGGDEFVVILDDVTPAVAEQVAQRMIAALGEPVVADGHELLVRASIGIAGGRPGDDAGELLRRADIAMYAAKHGGGSNCLPYTDGMAGAVAGSAALGAQLRQAVDNGELFVEYQPIVSLDSGRMTAVEALVRWAHPTRGTLPPAEFIPVAERTGLIVAVGDLVLREACRQLASWSAEHGPLAPAAVNVNVSARQLAEASFTDRVAAVLADTGLAPHRLTLEITESTAVALGDAVTHLEALRRMGVRVALDDFGTDQSSLTLLQNLPVDEIKLDRSFVQRSAPGRAGAMPAAVLALARVVGLDVVAEGIEVPEQAQRLAALGYRTAQGYHFARPMSADAVDRLLTAAPVTAAAT</sequence>
<feature type="transmembrane region" description="Helical" evidence="1">
    <location>
        <begin position="83"/>
        <end position="100"/>
    </location>
</feature>
<dbReference type="SUPFAM" id="SSF55073">
    <property type="entry name" value="Nucleotide cyclase"/>
    <property type="match status" value="1"/>
</dbReference>
<accession>A0ABN1ZP03</accession>
<evidence type="ECO:0000313" key="4">
    <source>
        <dbReference type="EMBL" id="GAA1501680.1"/>
    </source>
</evidence>
<dbReference type="Proteomes" id="UP001501470">
    <property type="component" value="Unassembled WGS sequence"/>
</dbReference>
<dbReference type="Gene3D" id="3.30.70.270">
    <property type="match status" value="1"/>
</dbReference>
<reference evidence="4 5" key="1">
    <citation type="journal article" date="2019" name="Int. J. Syst. Evol. Microbiol.">
        <title>The Global Catalogue of Microorganisms (GCM) 10K type strain sequencing project: providing services to taxonomists for standard genome sequencing and annotation.</title>
        <authorList>
            <consortium name="The Broad Institute Genomics Platform"/>
            <consortium name="The Broad Institute Genome Sequencing Center for Infectious Disease"/>
            <person name="Wu L."/>
            <person name="Ma J."/>
        </authorList>
    </citation>
    <scope>NUCLEOTIDE SEQUENCE [LARGE SCALE GENOMIC DNA]</scope>
    <source>
        <strain evidence="4 5">JCM 15933</strain>
    </source>
</reference>
<feature type="transmembrane region" description="Helical" evidence="1">
    <location>
        <begin position="217"/>
        <end position="237"/>
    </location>
</feature>
<proteinExistence type="predicted"/>
<dbReference type="NCBIfam" id="TIGR00254">
    <property type="entry name" value="GGDEF"/>
    <property type="match status" value="1"/>
</dbReference>
<dbReference type="InterPro" id="IPR000160">
    <property type="entry name" value="GGDEF_dom"/>
</dbReference>
<dbReference type="PROSITE" id="PS50887">
    <property type="entry name" value="GGDEF"/>
    <property type="match status" value="1"/>
</dbReference>
<evidence type="ECO:0000259" key="3">
    <source>
        <dbReference type="PROSITE" id="PS50887"/>
    </source>
</evidence>
<feature type="transmembrane region" description="Helical" evidence="1">
    <location>
        <begin position="181"/>
        <end position="205"/>
    </location>
</feature>
<protein>
    <submittedName>
        <fullName evidence="4">Bifunctional diguanylate cyclase/phosphodiesterase</fullName>
    </submittedName>
</protein>
<comment type="caution">
    <text evidence="4">The sequence shown here is derived from an EMBL/GenBank/DDBJ whole genome shotgun (WGS) entry which is preliminary data.</text>
</comment>
<dbReference type="InterPro" id="IPR029787">
    <property type="entry name" value="Nucleotide_cyclase"/>
</dbReference>
<keyword evidence="1" id="KW-0812">Transmembrane</keyword>
<feature type="transmembrane region" description="Helical" evidence="1">
    <location>
        <begin position="120"/>
        <end position="138"/>
    </location>
</feature>
<feature type="domain" description="EAL" evidence="2">
    <location>
        <begin position="512"/>
        <end position="766"/>
    </location>
</feature>
<dbReference type="EMBL" id="BAAAQD010000001">
    <property type="protein sequence ID" value="GAA1501680.1"/>
    <property type="molecule type" value="Genomic_DNA"/>
</dbReference>
<dbReference type="InterPro" id="IPR035919">
    <property type="entry name" value="EAL_sf"/>
</dbReference>
<dbReference type="SMART" id="SM00267">
    <property type="entry name" value="GGDEF"/>
    <property type="match status" value="1"/>
</dbReference>
<feature type="transmembrane region" description="Helical" evidence="1">
    <location>
        <begin position="150"/>
        <end position="169"/>
    </location>
</feature>
<dbReference type="InterPro" id="IPR001633">
    <property type="entry name" value="EAL_dom"/>
</dbReference>
<dbReference type="InterPro" id="IPR052155">
    <property type="entry name" value="Biofilm_reg_signaling"/>
</dbReference>
<dbReference type="CDD" id="cd01949">
    <property type="entry name" value="GGDEF"/>
    <property type="match status" value="1"/>
</dbReference>
<evidence type="ECO:0000259" key="2">
    <source>
        <dbReference type="PROSITE" id="PS50883"/>
    </source>
</evidence>
<gene>
    <name evidence="4" type="ORF">GCM10009827_011880</name>
</gene>
<dbReference type="PANTHER" id="PTHR44757">
    <property type="entry name" value="DIGUANYLATE CYCLASE DGCP"/>
    <property type="match status" value="1"/>
</dbReference>
<dbReference type="PANTHER" id="PTHR44757:SF2">
    <property type="entry name" value="BIOFILM ARCHITECTURE MAINTENANCE PROTEIN MBAA"/>
    <property type="match status" value="1"/>
</dbReference>
<evidence type="ECO:0000256" key="1">
    <source>
        <dbReference type="SAM" id="Phobius"/>
    </source>
</evidence>
<dbReference type="Gene3D" id="3.20.20.450">
    <property type="entry name" value="EAL domain"/>
    <property type="match status" value="1"/>
</dbReference>
<feature type="transmembrane region" description="Helical" evidence="1">
    <location>
        <begin position="50"/>
        <end position="71"/>
    </location>
</feature>
<dbReference type="CDD" id="cd01948">
    <property type="entry name" value="EAL"/>
    <property type="match status" value="1"/>
</dbReference>
<dbReference type="RefSeq" id="WP_344500268.1">
    <property type="nucleotide sequence ID" value="NZ_BAAAQD010000001.1"/>
</dbReference>
<name>A0ABN1ZP03_9ACTN</name>
<dbReference type="PROSITE" id="PS50883">
    <property type="entry name" value="EAL"/>
    <property type="match status" value="1"/>
</dbReference>
<evidence type="ECO:0000313" key="5">
    <source>
        <dbReference type="Proteomes" id="UP001501470"/>
    </source>
</evidence>
<keyword evidence="1" id="KW-0472">Membrane</keyword>
<feature type="domain" description="GGDEF" evidence="3">
    <location>
        <begin position="372"/>
        <end position="504"/>
    </location>
</feature>
<keyword evidence="1" id="KW-1133">Transmembrane helix</keyword>
<organism evidence="4 5">
    <name type="scientific">Dactylosporangium maewongense</name>
    <dbReference type="NCBI Taxonomy" id="634393"/>
    <lineage>
        <taxon>Bacteria</taxon>
        <taxon>Bacillati</taxon>
        <taxon>Actinomycetota</taxon>
        <taxon>Actinomycetes</taxon>
        <taxon>Micromonosporales</taxon>
        <taxon>Micromonosporaceae</taxon>
        <taxon>Dactylosporangium</taxon>
    </lineage>
</organism>
<dbReference type="Pfam" id="PF00990">
    <property type="entry name" value="GGDEF"/>
    <property type="match status" value="1"/>
</dbReference>
<dbReference type="SMART" id="SM00052">
    <property type="entry name" value="EAL"/>
    <property type="match status" value="1"/>
</dbReference>
<dbReference type="Pfam" id="PF00563">
    <property type="entry name" value="EAL"/>
    <property type="match status" value="1"/>
</dbReference>